<dbReference type="RefSeq" id="WP_013438548.1">
    <property type="nucleotide sequence ID" value="NZ_JQBQ01000010.1"/>
</dbReference>
<gene>
    <name evidence="4" type="ORF">IV44_GL000110</name>
</gene>
<feature type="region of interest" description="Disordered" evidence="1">
    <location>
        <begin position="27"/>
        <end position="66"/>
    </location>
</feature>
<dbReference type="PROSITE" id="PS51257">
    <property type="entry name" value="PROKAR_LIPOPROTEIN"/>
    <property type="match status" value="1"/>
</dbReference>
<dbReference type="InterPro" id="IPR025711">
    <property type="entry name" value="PepSY"/>
</dbReference>
<evidence type="ECO:0000256" key="2">
    <source>
        <dbReference type="SAM" id="SignalP"/>
    </source>
</evidence>
<evidence type="ECO:0000259" key="3">
    <source>
        <dbReference type="Pfam" id="PF03413"/>
    </source>
</evidence>
<keyword evidence="2" id="KW-0732">Signal</keyword>
<dbReference type="Pfam" id="PF03413">
    <property type="entry name" value="PepSY"/>
    <property type="match status" value="2"/>
</dbReference>
<name>A0A0R2L0Q3_LACAM</name>
<dbReference type="GeneID" id="66524391"/>
<feature type="domain" description="PepSY" evidence="3">
    <location>
        <begin position="74"/>
        <end position="128"/>
    </location>
</feature>
<reference evidence="4 5" key="1">
    <citation type="journal article" date="2015" name="Genome Announc.">
        <title>Expanding the biotechnology potential of lactobacilli through comparative genomics of 213 strains and associated genera.</title>
        <authorList>
            <person name="Sun Z."/>
            <person name="Harris H.M."/>
            <person name="McCann A."/>
            <person name="Guo C."/>
            <person name="Argimon S."/>
            <person name="Zhang W."/>
            <person name="Yang X."/>
            <person name="Jeffery I.B."/>
            <person name="Cooney J.C."/>
            <person name="Kagawa T.F."/>
            <person name="Liu W."/>
            <person name="Song Y."/>
            <person name="Salvetti E."/>
            <person name="Wrobel A."/>
            <person name="Rasinkangas P."/>
            <person name="Parkhill J."/>
            <person name="Rea M.C."/>
            <person name="O'Sullivan O."/>
            <person name="Ritari J."/>
            <person name="Douillard F.P."/>
            <person name="Paul Ross R."/>
            <person name="Yang R."/>
            <person name="Briner A.E."/>
            <person name="Felis G.E."/>
            <person name="de Vos W.M."/>
            <person name="Barrangou R."/>
            <person name="Klaenhammer T.R."/>
            <person name="Caufield P.W."/>
            <person name="Cui Y."/>
            <person name="Zhang H."/>
            <person name="O'Toole P.W."/>
        </authorList>
    </citation>
    <scope>NUCLEOTIDE SEQUENCE [LARGE SCALE GENOMIC DNA]</scope>
    <source>
        <strain evidence="4 5">DSM 16698</strain>
    </source>
</reference>
<protein>
    <recommendedName>
        <fullName evidence="3">PepSY domain-containing protein</fullName>
    </recommendedName>
</protein>
<dbReference type="Proteomes" id="UP000051529">
    <property type="component" value="Unassembled WGS sequence"/>
</dbReference>
<feature type="compositionally biased region" description="Low complexity" evidence="1">
    <location>
        <begin position="29"/>
        <end position="65"/>
    </location>
</feature>
<dbReference type="PATRIC" id="fig|695563.3.peg.110"/>
<organism evidence="4 5">
    <name type="scientific">Lactobacillus amylovorus subsp. animalium DSM 16698</name>
    <dbReference type="NCBI Taxonomy" id="695563"/>
    <lineage>
        <taxon>Bacteria</taxon>
        <taxon>Bacillati</taxon>
        <taxon>Bacillota</taxon>
        <taxon>Bacilli</taxon>
        <taxon>Lactobacillales</taxon>
        <taxon>Lactobacillaceae</taxon>
        <taxon>Lactobacillus</taxon>
        <taxon>Lactobacillus amylovorus subsp. animalium</taxon>
    </lineage>
</organism>
<proteinExistence type="predicted"/>
<feature type="chain" id="PRO_5038331235" description="PepSY domain-containing protein" evidence="2">
    <location>
        <begin position="25"/>
        <end position="212"/>
    </location>
</feature>
<dbReference type="Gene3D" id="3.10.450.40">
    <property type="match status" value="2"/>
</dbReference>
<accession>A0A0R2L0Q3</accession>
<dbReference type="AlphaFoldDB" id="A0A0R2L0Q3"/>
<sequence length="212" mass="23312">MKLTKLTSAILLGATLLTGTVACSKQDNSTAQTSQTTSHKSTAAKSSDNSQSSQTSDSSTETTNSVKTEISKIKLSQQEAIDKFHSQFSGKQIKSIDLSLEGKQYVYEIEGFDSTHEYSAEINAETGHASSVHSERLDHDDRNEALNLDGIISRDEASVIAEEHAKGTSQEWKLDQEHGKTYWEVEVVNGHQSTEVKIDAHSKKILETEHDD</sequence>
<evidence type="ECO:0000256" key="1">
    <source>
        <dbReference type="SAM" id="MobiDB-lite"/>
    </source>
</evidence>
<dbReference type="EMBL" id="JQBQ01000010">
    <property type="protein sequence ID" value="KRN92349.1"/>
    <property type="molecule type" value="Genomic_DNA"/>
</dbReference>
<evidence type="ECO:0000313" key="5">
    <source>
        <dbReference type="Proteomes" id="UP000051529"/>
    </source>
</evidence>
<feature type="signal peptide" evidence="2">
    <location>
        <begin position="1"/>
        <end position="24"/>
    </location>
</feature>
<evidence type="ECO:0000313" key="4">
    <source>
        <dbReference type="EMBL" id="KRN92349.1"/>
    </source>
</evidence>
<feature type="domain" description="PepSY" evidence="3">
    <location>
        <begin position="152"/>
        <end position="209"/>
    </location>
</feature>
<comment type="caution">
    <text evidence="4">The sequence shown here is derived from an EMBL/GenBank/DDBJ whole genome shotgun (WGS) entry which is preliminary data.</text>
</comment>